<keyword evidence="5" id="KW-0812">Transmembrane</keyword>
<evidence type="ECO:0000313" key="8">
    <source>
        <dbReference type="EMBL" id="MFC4351245.1"/>
    </source>
</evidence>
<accession>A0ABV8UJ75</accession>
<evidence type="ECO:0000256" key="3">
    <source>
        <dbReference type="ARBA" id="ARBA00015281"/>
    </source>
</evidence>
<evidence type="ECO:0000259" key="7">
    <source>
        <dbReference type="Pfam" id="PF05433"/>
    </source>
</evidence>
<keyword evidence="9" id="KW-1185">Reference proteome</keyword>
<keyword evidence="4" id="KW-0449">Lipoprotein</keyword>
<evidence type="ECO:0000256" key="6">
    <source>
        <dbReference type="SAM" id="SignalP"/>
    </source>
</evidence>
<comment type="caution">
    <text evidence="8">The sequence shown here is derived from an EMBL/GenBank/DDBJ whole genome shotgun (WGS) entry which is preliminary data.</text>
</comment>
<proteinExistence type="inferred from homology"/>
<evidence type="ECO:0000256" key="4">
    <source>
        <dbReference type="ARBA" id="ARBA00023288"/>
    </source>
</evidence>
<feature type="transmembrane region" description="Helical" evidence="5">
    <location>
        <begin position="82"/>
        <end position="103"/>
    </location>
</feature>
<reference evidence="9" key="1">
    <citation type="journal article" date="2019" name="Int. J. Syst. Evol. Microbiol.">
        <title>The Global Catalogue of Microorganisms (GCM) 10K type strain sequencing project: providing services to taxonomists for standard genome sequencing and annotation.</title>
        <authorList>
            <consortium name="The Broad Institute Genomics Platform"/>
            <consortium name="The Broad Institute Genome Sequencing Center for Infectious Disease"/>
            <person name="Wu L."/>
            <person name="Ma J."/>
        </authorList>
    </citation>
    <scope>NUCLEOTIDE SEQUENCE [LARGE SCALE GENOMIC DNA]</scope>
    <source>
        <strain evidence="9">CECT 8472</strain>
    </source>
</reference>
<protein>
    <recommendedName>
        <fullName evidence="3">17 kDa surface antigen</fullName>
    </recommendedName>
</protein>
<evidence type="ECO:0000313" key="9">
    <source>
        <dbReference type="Proteomes" id="UP001595799"/>
    </source>
</evidence>
<organism evidence="8 9">
    <name type="scientific">Fodinicurvata halophila</name>
    <dbReference type="NCBI Taxonomy" id="1419723"/>
    <lineage>
        <taxon>Bacteria</taxon>
        <taxon>Pseudomonadati</taxon>
        <taxon>Pseudomonadota</taxon>
        <taxon>Alphaproteobacteria</taxon>
        <taxon>Rhodospirillales</taxon>
        <taxon>Rhodovibrionaceae</taxon>
        <taxon>Fodinicurvata</taxon>
    </lineage>
</organism>
<comment type="subcellular location">
    <subcellularLocation>
        <location evidence="1">Cell outer membrane</location>
        <topology evidence="1">Lipid-anchor</topology>
    </subcellularLocation>
</comment>
<name>A0ABV8UJ75_9PROT</name>
<dbReference type="Proteomes" id="UP001595799">
    <property type="component" value="Unassembled WGS sequence"/>
</dbReference>
<comment type="similarity">
    <text evidence="2">Belongs to the rickettsiale 17 kDa surface antigen family.</text>
</comment>
<feature type="chain" id="PRO_5045337775" description="17 kDa surface antigen" evidence="6">
    <location>
        <begin position="25"/>
        <end position="181"/>
    </location>
</feature>
<keyword evidence="5" id="KW-1133">Transmembrane helix</keyword>
<dbReference type="Pfam" id="PF05433">
    <property type="entry name" value="Rick_17kDa_Anti"/>
    <property type="match status" value="1"/>
</dbReference>
<evidence type="ECO:0000256" key="2">
    <source>
        <dbReference type="ARBA" id="ARBA00008681"/>
    </source>
</evidence>
<evidence type="ECO:0000256" key="1">
    <source>
        <dbReference type="ARBA" id="ARBA00004459"/>
    </source>
</evidence>
<gene>
    <name evidence="8" type="ORF">ACFOW6_06765</name>
</gene>
<sequence length="181" mass="19307">MRTRLLQWGFGGLLLMLGPTVALSAPPPWAPAHGYRAQQAMAYSPYLSLNPGHCNRDLLGGALGGAAGAVIGSRVDHQDERLVAILGGTAIGVLVGGVIGQWMDSVDQNCVAQSLEQAPNNSRIAWQGAGPVEYSVTPLETLEKGQRYCRRYKTTAVIAGQDREIYGTACRTADGDWRLAD</sequence>
<feature type="signal peptide" evidence="6">
    <location>
        <begin position="1"/>
        <end position="24"/>
    </location>
</feature>
<keyword evidence="5" id="KW-0472">Membrane</keyword>
<evidence type="ECO:0000256" key="5">
    <source>
        <dbReference type="SAM" id="Phobius"/>
    </source>
</evidence>
<dbReference type="EMBL" id="JBHSCW010000003">
    <property type="protein sequence ID" value="MFC4351245.1"/>
    <property type="molecule type" value="Genomic_DNA"/>
</dbReference>
<dbReference type="InterPro" id="IPR008816">
    <property type="entry name" value="Gly_zipper_2TM_dom"/>
</dbReference>
<feature type="domain" description="Glycine zipper 2TM" evidence="7">
    <location>
        <begin position="59"/>
        <end position="100"/>
    </location>
</feature>
<keyword evidence="6" id="KW-0732">Signal</keyword>
<dbReference type="RefSeq" id="WP_382421581.1">
    <property type="nucleotide sequence ID" value="NZ_JBHSCW010000003.1"/>
</dbReference>